<dbReference type="Pfam" id="PF05621">
    <property type="entry name" value="TniB"/>
    <property type="match status" value="1"/>
</dbReference>
<dbReference type="InterPro" id="IPR027417">
    <property type="entry name" value="P-loop_NTPase"/>
</dbReference>
<reference evidence="2" key="1">
    <citation type="submission" date="2018-06" db="EMBL/GenBank/DDBJ databases">
        <title>Complete genome of Pseudomonas insecticola strain QZS01.</title>
        <authorList>
            <person name="Wang J."/>
            <person name="Su Q."/>
        </authorList>
    </citation>
    <scope>NUCLEOTIDE SEQUENCE [LARGE SCALE GENOMIC DNA]</scope>
    <source>
        <strain evidence="2">QZS01</strain>
    </source>
</reference>
<proteinExistence type="predicted"/>
<protein>
    <submittedName>
        <fullName evidence="1">Uncharacterized protein</fullName>
    </submittedName>
</protein>
<evidence type="ECO:0000313" key="2">
    <source>
        <dbReference type="Proteomes" id="UP000273143"/>
    </source>
</evidence>
<dbReference type="Proteomes" id="UP000273143">
    <property type="component" value="Chromosome"/>
</dbReference>
<organism evidence="1 2">
    <name type="scientific">Entomomonas moraniae</name>
    <dbReference type="NCBI Taxonomy" id="2213226"/>
    <lineage>
        <taxon>Bacteria</taxon>
        <taxon>Pseudomonadati</taxon>
        <taxon>Pseudomonadota</taxon>
        <taxon>Gammaproteobacteria</taxon>
        <taxon>Pseudomonadales</taxon>
        <taxon>Pseudomonadaceae</taxon>
        <taxon>Entomomonas</taxon>
    </lineage>
</organism>
<dbReference type="KEGG" id="emo:DM558_12250"/>
<dbReference type="EMBL" id="CP029822">
    <property type="protein sequence ID" value="AZS51492.1"/>
    <property type="molecule type" value="Genomic_DNA"/>
</dbReference>
<dbReference type="SUPFAM" id="SSF52540">
    <property type="entry name" value="P-loop containing nucleoside triphosphate hydrolases"/>
    <property type="match status" value="1"/>
</dbReference>
<keyword evidence="2" id="KW-1185">Reference proteome</keyword>
<sequence length="131" mass="14521">MDKSLIHKTIAKIKQSVIIHPQLQQAYELIVNAYEMNCSVGIPQHLICVGDSGTGKSTLKEQIAKSFPPIVLEDRLILPVLVINTPPLPTVKNLAETVLIKLGDPLFHKGSAIDKTHRIHNFFNRLGVLKV</sequence>
<dbReference type="InterPro" id="IPR008868">
    <property type="entry name" value="TniB"/>
</dbReference>
<dbReference type="AlphaFoldDB" id="A0A451ENY4"/>
<evidence type="ECO:0000313" key="1">
    <source>
        <dbReference type="EMBL" id="AZS51492.1"/>
    </source>
</evidence>
<dbReference type="Gene3D" id="3.40.50.300">
    <property type="entry name" value="P-loop containing nucleotide triphosphate hydrolases"/>
    <property type="match status" value="1"/>
</dbReference>
<gene>
    <name evidence="1" type="ORF">DM558_12250</name>
</gene>
<name>A0A451ENY4_9GAMM</name>
<dbReference type="RefSeq" id="WP_127164242.1">
    <property type="nucleotide sequence ID" value="NZ_CP029822.1"/>
</dbReference>
<accession>A0A451ENY4</accession>